<dbReference type="EMBL" id="KC977570">
    <property type="protein sequence ID" value="ATE82563.1"/>
    <property type="molecule type" value="Genomic_DNA"/>
</dbReference>
<sequence>MTFCFSFADTSRRKYFFLKGREKTSGGTRSQRANHQRPRCRLFSPVCDQMPHRQKATFYPRLLCRQEINKDILAAHIIKPSNF</sequence>
<accession>A0A291AU69</accession>
<name>A0A291AU69_9VIRU</name>
<dbReference type="RefSeq" id="YP_009430272.1">
    <property type="nucleotide sequence ID" value="NC_021858.1"/>
</dbReference>
<evidence type="ECO:0000313" key="2">
    <source>
        <dbReference type="Proteomes" id="UP000201566"/>
    </source>
</evidence>
<reference evidence="1 2" key="1">
    <citation type="journal article" date="2013" name="Science">
        <title>Pandoraviruses: amoeba viruses with genomes up to 2.5 Mb reaching that of parasitic eukaryotes.</title>
        <authorList>
            <person name="Philippe N."/>
            <person name="Legendre M."/>
            <person name="Doutre G."/>
            <person name="Coute Y."/>
            <person name="Poirot O."/>
            <person name="Lescot M."/>
            <person name="Arslan D."/>
            <person name="Seltzer V."/>
            <person name="Bertaux L."/>
            <person name="Bruley C."/>
            <person name="Garin J."/>
            <person name="Claverie J.M."/>
            <person name="Abergel C."/>
        </authorList>
    </citation>
    <scope>NUCLEOTIDE SEQUENCE [LARGE SCALE GENOMIC DNA]</scope>
    <source>
        <strain evidence="1">Melbourne</strain>
    </source>
</reference>
<proteinExistence type="predicted"/>
<evidence type="ECO:0000313" key="1">
    <source>
        <dbReference type="EMBL" id="ATE82563.1"/>
    </source>
</evidence>
<dbReference type="KEGG" id="vg:34567938"/>
<gene>
    <name evidence="1" type="ORF">pdul_cds_902</name>
</gene>
<dbReference type="Proteomes" id="UP000201566">
    <property type="component" value="Segment"/>
</dbReference>
<dbReference type="GeneID" id="34567938"/>
<organism evidence="1 2">
    <name type="scientific">Pandoravirus dulcis</name>
    <dbReference type="NCBI Taxonomy" id="1349409"/>
    <lineage>
        <taxon>Viruses</taxon>
        <taxon>Pandoravirus</taxon>
    </lineage>
</organism>
<protein>
    <submittedName>
        <fullName evidence="1">Uncharacterized protein</fullName>
    </submittedName>
</protein>